<sequence>MGSSFVTKNRSPWVSRGYGLHTGLGWATNVWFLLLIGRLAGRRYDMLRTTSSISGRAAVSDRSLPAGLTGVGCEGLSTRTGEFRVRTRDRSNVR</sequence>
<evidence type="ECO:0000313" key="3">
    <source>
        <dbReference type="Proteomes" id="UP000799423"/>
    </source>
</evidence>
<organism evidence="2 3">
    <name type="scientific">Plenodomus tracheiphilus IPT5</name>
    <dbReference type="NCBI Taxonomy" id="1408161"/>
    <lineage>
        <taxon>Eukaryota</taxon>
        <taxon>Fungi</taxon>
        <taxon>Dikarya</taxon>
        <taxon>Ascomycota</taxon>
        <taxon>Pezizomycotina</taxon>
        <taxon>Dothideomycetes</taxon>
        <taxon>Pleosporomycetidae</taxon>
        <taxon>Pleosporales</taxon>
        <taxon>Pleosporineae</taxon>
        <taxon>Leptosphaeriaceae</taxon>
        <taxon>Plenodomus</taxon>
    </lineage>
</organism>
<keyword evidence="1" id="KW-0472">Membrane</keyword>
<gene>
    <name evidence="2" type="ORF">T440DRAFT_272366</name>
</gene>
<evidence type="ECO:0000256" key="1">
    <source>
        <dbReference type="SAM" id="Phobius"/>
    </source>
</evidence>
<accession>A0A6A7BFV6</accession>
<keyword evidence="1" id="KW-0812">Transmembrane</keyword>
<proteinExistence type="predicted"/>
<protein>
    <submittedName>
        <fullName evidence="2">Uncharacterized protein</fullName>
    </submittedName>
</protein>
<reference evidence="2" key="1">
    <citation type="submission" date="2020-01" db="EMBL/GenBank/DDBJ databases">
        <authorList>
            <consortium name="DOE Joint Genome Institute"/>
            <person name="Haridas S."/>
            <person name="Albert R."/>
            <person name="Binder M."/>
            <person name="Bloem J."/>
            <person name="Labutti K."/>
            <person name="Salamov A."/>
            <person name="Andreopoulos B."/>
            <person name="Baker S.E."/>
            <person name="Barry K."/>
            <person name="Bills G."/>
            <person name="Bluhm B.H."/>
            <person name="Cannon C."/>
            <person name="Castanera R."/>
            <person name="Culley D.E."/>
            <person name="Daum C."/>
            <person name="Ezra D."/>
            <person name="Gonzalez J.B."/>
            <person name="Henrissat B."/>
            <person name="Kuo A."/>
            <person name="Liang C."/>
            <person name="Lipzen A."/>
            <person name="Lutzoni F."/>
            <person name="Magnuson J."/>
            <person name="Mondo S."/>
            <person name="Nolan M."/>
            <person name="Ohm R."/>
            <person name="Pangilinan J."/>
            <person name="Park H.-J."/>
            <person name="Ramirez L."/>
            <person name="Alfaro M."/>
            <person name="Sun H."/>
            <person name="Tritt A."/>
            <person name="Yoshinaga Y."/>
            <person name="Zwiers L.-H."/>
            <person name="Turgeon B.G."/>
            <person name="Goodwin S.B."/>
            <person name="Spatafora J.W."/>
            <person name="Crous P.W."/>
            <person name="Grigoriev I.V."/>
        </authorList>
    </citation>
    <scope>NUCLEOTIDE SEQUENCE</scope>
    <source>
        <strain evidence="2">IPT5</strain>
    </source>
</reference>
<dbReference type="EMBL" id="MU006293">
    <property type="protein sequence ID" value="KAF2854294.1"/>
    <property type="molecule type" value="Genomic_DNA"/>
</dbReference>
<name>A0A6A7BFV6_9PLEO</name>
<dbReference type="AlphaFoldDB" id="A0A6A7BFV6"/>
<keyword evidence="1" id="KW-1133">Transmembrane helix</keyword>
<feature type="transmembrane region" description="Helical" evidence="1">
    <location>
        <begin position="20"/>
        <end position="40"/>
    </location>
</feature>
<dbReference type="Proteomes" id="UP000799423">
    <property type="component" value="Unassembled WGS sequence"/>
</dbReference>
<evidence type="ECO:0000313" key="2">
    <source>
        <dbReference type="EMBL" id="KAF2854294.1"/>
    </source>
</evidence>
<keyword evidence="3" id="KW-1185">Reference proteome</keyword>